<dbReference type="Pfam" id="PF13630">
    <property type="entry name" value="SdpI"/>
    <property type="match status" value="1"/>
</dbReference>
<name>A0AAX1LI93_BIFLI</name>
<feature type="transmembrane region" description="Helical" evidence="1">
    <location>
        <begin position="96"/>
        <end position="117"/>
    </location>
</feature>
<evidence type="ECO:0000313" key="3">
    <source>
        <dbReference type="Proteomes" id="UP000663618"/>
    </source>
</evidence>
<feature type="transmembrane region" description="Helical" evidence="1">
    <location>
        <begin position="62"/>
        <end position="84"/>
    </location>
</feature>
<evidence type="ECO:0000256" key="1">
    <source>
        <dbReference type="SAM" id="Phobius"/>
    </source>
</evidence>
<dbReference type="EMBL" id="CP071248">
    <property type="protein sequence ID" value="QSP96935.1"/>
    <property type="molecule type" value="Genomic_DNA"/>
</dbReference>
<feature type="transmembrane region" description="Helical" evidence="1">
    <location>
        <begin position="6"/>
        <end position="25"/>
    </location>
</feature>
<proteinExistence type="predicted"/>
<keyword evidence="1" id="KW-0472">Membrane</keyword>
<accession>A0AAX1LI93</accession>
<evidence type="ECO:0000313" key="2">
    <source>
        <dbReference type="EMBL" id="QSP96935.1"/>
    </source>
</evidence>
<dbReference type="InterPro" id="IPR025962">
    <property type="entry name" value="SdpI/YhfL"/>
</dbReference>
<keyword evidence="1" id="KW-0812">Transmembrane</keyword>
<dbReference type="RefSeq" id="WP_206648391.1">
    <property type="nucleotide sequence ID" value="NZ_CP071733.1"/>
</dbReference>
<dbReference type="Proteomes" id="UP000663618">
    <property type="component" value="Chromosome"/>
</dbReference>
<protein>
    <submittedName>
        <fullName evidence="2">SdpI family protein</fullName>
    </submittedName>
</protein>
<dbReference type="AlphaFoldDB" id="A0AAX1LI93"/>
<reference evidence="2" key="1">
    <citation type="submission" date="2021-03" db="EMBL/GenBank/DDBJ databases">
        <title>Genome sequencing of Bifidobacterium longum subsp. infantis JCM 7009.</title>
        <authorList>
            <person name="Kim J."/>
        </authorList>
    </citation>
    <scope>NUCLEOTIDE SEQUENCE</scope>
    <source>
        <strain evidence="2">JCM 7009</strain>
    </source>
</reference>
<organism evidence="2 3">
    <name type="scientific">Bifidobacterium longum subsp. infantis</name>
    <dbReference type="NCBI Taxonomy" id="1682"/>
    <lineage>
        <taxon>Bacteria</taxon>
        <taxon>Bacillati</taxon>
        <taxon>Actinomycetota</taxon>
        <taxon>Actinomycetes</taxon>
        <taxon>Bifidobacteriales</taxon>
        <taxon>Bifidobacteriaceae</taxon>
        <taxon>Bifidobacterium</taxon>
    </lineage>
</organism>
<sequence length="132" mass="15338">MKRVRMLIILALILLISSYYLYMLYNESRKGNLELNHQVGIKTRWTMSSEEVWNYVHKKYSFVFLISGIIVALMAAIVIIGAFLSKSINNLNNIYWLAMLFITVLLLLFVIAIGFCANNDAKSYFLMKEEKQ</sequence>
<gene>
    <name evidence="2" type="ORF">BLI009_07730</name>
</gene>
<keyword evidence="1" id="KW-1133">Transmembrane helix</keyword>